<keyword evidence="5" id="KW-0297">G-protein coupled receptor</keyword>
<dbReference type="Proteomes" id="UP000050790">
    <property type="component" value="Unassembled WGS sequence"/>
</dbReference>
<feature type="domain" description="G-protein coupled receptors family 1 profile" evidence="10">
    <location>
        <begin position="60"/>
        <end position="329"/>
    </location>
</feature>
<organism evidence="11 12">
    <name type="scientific">Schistosoma margrebowiei</name>
    <dbReference type="NCBI Taxonomy" id="48269"/>
    <lineage>
        <taxon>Eukaryota</taxon>
        <taxon>Metazoa</taxon>
        <taxon>Spiralia</taxon>
        <taxon>Lophotrochozoa</taxon>
        <taxon>Platyhelminthes</taxon>
        <taxon>Trematoda</taxon>
        <taxon>Digenea</taxon>
        <taxon>Strigeidida</taxon>
        <taxon>Schistosomatoidea</taxon>
        <taxon>Schistosomatidae</taxon>
        <taxon>Schistosoma</taxon>
    </lineage>
</organism>
<evidence type="ECO:0000256" key="5">
    <source>
        <dbReference type="ARBA" id="ARBA00023040"/>
    </source>
</evidence>
<keyword evidence="8" id="KW-0807">Transducer</keyword>
<evidence type="ECO:0000256" key="8">
    <source>
        <dbReference type="ARBA" id="ARBA00023224"/>
    </source>
</evidence>
<dbReference type="CDD" id="cd00637">
    <property type="entry name" value="7tm_classA_rhodopsin-like"/>
    <property type="match status" value="1"/>
</dbReference>
<evidence type="ECO:0000256" key="1">
    <source>
        <dbReference type="ARBA" id="ARBA00004651"/>
    </source>
</evidence>
<dbReference type="InterPro" id="IPR000276">
    <property type="entry name" value="GPCR_Rhodpsn"/>
</dbReference>
<dbReference type="Pfam" id="PF00001">
    <property type="entry name" value="7tm_1"/>
    <property type="match status" value="1"/>
</dbReference>
<dbReference type="PANTHER" id="PTHR24230:SF76">
    <property type="entry name" value="G-PROTEIN COUPLED RECEPTORS FAMILY 1 PROFILE DOMAIN-CONTAINING PROTEIN"/>
    <property type="match status" value="1"/>
</dbReference>
<feature type="transmembrane region" description="Helical" evidence="9">
    <location>
        <begin position="80"/>
        <end position="101"/>
    </location>
</feature>
<dbReference type="SUPFAM" id="SSF81321">
    <property type="entry name" value="Family A G protein-coupled receptor-like"/>
    <property type="match status" value="1"/>
</dbReference>
<dbReference type="AlphaFoldDB" id="A0AA84ZQW8"/>
<name>A0AA84ZQW8_9TREM</name>
<comment type="subcellular location">
    <subcellularLocation>
        <location evidence="1">Cell membrane</location>
        <topology evidence="1">Multi-pass membrane protein</topology>
    </subcellularLocation>
</comment>
<dbReference type="GO" id="GO:0008528">
    <property type="term" value="F:G protein-coupled peptide receptor activity"/>
    <property type="evidence" value="ECO:0007669"/>
    <property type="project" value="TreeGrafter"/>
</dbReference>
<evidence type="ECO:0000313" key="12">
    <source>
        <dbReference type="WBParaSite" id="SMRG1_4300.1"/>
    </source>
</evidence>
<evidence type="ECO:0000259" key="10">
    <source>
        <dbReference type="PROSITE" id="PS50262"/>
    </source>
</evidence>
<dbReference type="GO" id="GO:0007218">
    <property type="term" value="P:neuropeptide signaling pathway"/>
    <property type="evidence" value="ECO:0007669"/>
    <property type="project" value="TreeGrafter"/>
</dbReference>
<protein>
    <submittedName>
        <fullName evidence="12">G_PROTEIN_RECEP_F1_2 domain-containing protein</fullName>
    </submittedName>
</protein>
<evidence type="ECO:0000256" key="9">
    <source>
        <dbReference type="SAM" id="Phobius"/>
    </source>
</evidence>
<keyword evidence="4 9" id="KW-1133">Transmembrane helix</keyword>
<accession>A0AA84ZQW8</accession>
<evidence type="ECO:0000256" key="4">
    <source>
        <dbReference type="ARBA" id="ARBA00022989"/>
    </source>
</evidence>
<keyword evidence="6 9" id="KW-0472">Membrane</keyword>
<proteinExistence type="predicted"/>
<feature type="transmembrane region" description="Helical" evidence="9">
    <location>
        <begin position="48"/>
        <end position="68"/>
    </location>
</feature>
<feature type="transmembrane region" description="Helical" evidence="9">
    <location>
        <begin position="170"/>
        <end position="194"/>
    </location>
</feature>
<dbReference type="PROSITE" id="PS50262">
    <property type="entry name" value="G_PROTEIN_RECEP_F1_2"/>
    <property type="match status" value="1"/>
</dbReference>
<sequence>MSTIKNISIVSDLRNVTFGFCALLKKEWSLLYLTKCITGTTLGVFSAFIFPIFSIIALTTDSVFIYVFFRKRSSMPRHMIYMLCVSVSSILTDFFVGWLWLFPSRGLPYATKGRIYFSLIFLSSASCRFYRFLHSFTSTSIVNLLVISAVDRCLAIKAPIKFSKVQPHHAWWACGIIYVVSFLMMLPFGILVTWHRIKDERFCWITPANEILHVYHTLFSNFGPIQTIILLFLNLTFLLCTRKYLRNRFLQQCTNNTRTMSRREIRICLLNLILSSFYIAISLPQAICYLLARIPITGITAIHRGIAYDIAHLMWSLNSVREITNFIIYAIYFKPLTELLLQCYLNITFLFYRRFKRFINNNDNNNDKNNTVIHAVDNSM</sequence>
<evidence type="ECO:0000256" key="2">
    <source>
        <dbReference type="ARBA" id="ARBA00022475"/>
    </source>
</evidence>
<evidence type="ECO:0000256" key="6">
    <source>
        <dbReference type="ARBA" id="ARBA00023136"/>
    </source>
</evidence>
<dbReference type="Gene3D" id="1.20.1070.10">
    <property type="entry name" value="Rhodopsin 7-helix transmembrane proteins"/>
    <property type="match status" value="1"/>
</dbReference>
<reference evidence="12" key="1">
    <citation type="submission" date="2023-11" db="UniProtKB">
        <authorList>
            <consortium name="WormBaseParasite"/>
        </authorList>
    </citation>
    <scope>IDENTIFICATION</scope>
</reference>
<keyword evidence="3 9" id="KW-0812">Transmembrane</keyword>
<evidence type="ECO:0000256" key="7">
    <source>
        <dbReference type="ARBA" id="ARBA00023170"/>
    </source>
</evidence>
<keyword evidence="7" id="KW-0675">Receptor</keyword>
<feature type="transmembrane region" description="Helical" evidence="9">
    <location>
        <begin position="214"/>
        <end position="240"/>
    </location>
</feature>
<dbReference type="WBParaSite" id="SMRG1_4300.1">
    <property type="protein sequence ID" value="SMRG1_4300.1"/>
    <property type="gene ID" value="SMRG1_4300"/>
</dbReference>
<keyword evidence="2" id="KW-1003">Cell membrane</keyword>
<dbReference type="GO" id="GO:0005886">
    <property type="term" value="C:plasma membrane"/>
    <property type="evidence" value="ECO:0007669"/>
    <property type="project" value="UniProtKB-SubCell"/>
</dbReference>
<feature type="transmembrane region" description="Helical" evidence="9">
    <location>
        <begin position="268"/>
        <end position="292"/>
    </location>
</feature>
<evidence type="ECO:0000256" key="3">
    <source>
        <dbReference type="ARBA" id="ARBA00022692"/>
    </source>
</evidence>
<evidence type="ECO:0000313" key="11">
    <source>
        <dbReference type="Proteomes" id="UP000050790"/>
    </source>
</evidence>
<dbReference type="PANTHER" id="PTHR24230">
    <property type="entry name" value="G-PROTEIN COUPLED RECEPTOR"/>
    <property type="match status" value="1"/>
</dbReference>
<dbReference type="InterPro" id="IPR017452">
    <property type="entry name" value="GPCR_Rhodpsn_7TM"/>
</dbReference>
<feature type="transmembrane region" description="Helical" evidence="9">
    <location>
        <begin position="326"/>
        <end position="352"/>
    </location>
</feature>